<dbReference type="SUPFAM" id="SSF56935">
    <property type="entry name" value="Porins"/>
    <property type="match status" value="1"/>
</dbReference>
<keyword evidence="9 10" id="KW-0998">Cell outer membrane</keyword>
<keyword evidence="6 11" id="KW-0798">TonB box</keyword>
<evidence type="ECO:0000259" key="13">
    <source>
        <dbReference type="Pfam" id="PF00593"/>
    </source>
</evidence>
<evidence type="ECO:0000256" key="12">
    <source>
        <dbReference type="SAM" id="SignalP"/>
    </source>
</evidence>
<organism evidence="15 16">
    <name type="scientific">Sulfitobacter pacificus</name>
    <dbReference type="NCBI Taxonomy" id="1499314"/>
    <lineage>
        <taxon>Bacteria</taxon>
        <taxon>Pseudomonadati</taxon>
        <taxon>Pseudomonadota</taxon>
        <taxon>Alphaproteobacteria</taxon>
        <taxon>Rhodobacterales</taxon>
        <taxon>Roseobacteraceae</taxon>
        <taxon>Sulfitobacter</taxon>
    </lineage>
</organism>
<reference evidence="15" key="1">
    <citation type="journal article" date="2014" name="Int. J. Syst. Evol. Microbiol.">
        <title>Complete genome of a new Firmicutes species belonging to the dominant human colonic microbiota ('Ruminococcus bicirculans') reveals two chromosomes and a selective capacity to utilize plant glucans.</title>
        <authorList>
            <consortium name="NISC Comparative Sequencing Program"/>
            <person name="Wegmann U."/>
            <person name="Louis P."/>
            <person name="Goesmann A."/>
            <person name="Henrissat B."/>
            <person name="Duncan S.H."/>
            <person name="Flint H.J."/>
        </authorList>
    </citation>
    <scope>NUCLEOTIDE SEQUENCE</scope>
    <source>
        <strain evidence="15">NBRC 109915</strain>
    </source>
</reference>
<dbReference type="RefSeq" id="WP_284375362.1">
    <property type="nucleotide sequence ID" value="NZ_BSNL01000001.1"/>
</dbReference>
<keyword evidence="8 15" id="KW-0675">Receptor</keyword>
<comment type="similarity">
    <text evidence="10 11">Belongs to the TonB-dependent receptor family.</text>
</comment>
<proteinExistence type="inferred from homology"/>
<dbReference type="InterPro" id="IPR012910">
    <property type="entry name" value="Plug_dom"/>
</dbReference>
<dbReference type="Pfam" id="PF00593">
    <property type="entry name" value="TonB_dep_Rec_b-barrel"/>
    <property type="match status" value="1"/>
</dbReference>
<accession>A0ABQ5VP80</accession>
<evidence type="ECO:0000256" key="3">
    <source>
        <dbReference type="ARBA" id="ARBA00022452"/>
    </source>
</evidence>
<evidence type="ECO:0000256" key="11">
    <source>
        <dbReference type="RuleBase" id="RU003357"/>
    </source>
</evidence>
<dbReference type="EMBL" id="BSNL01000001">
    <property type="protein sequence ID" value="GLQ28732.1"/>
    <property type="molecule type" value="Genomic_DNA"/>
</dbReference>
<evidence type="ECO:0000256" key="6">
    <source>
        <dbReference type="ARBA" id="ARBA00023077"/>
    </source>
</evidence>
<keyword evidence="3 10" id="KW-1134">Transmembrane beta strand</keyword>
<dbReference type="InterPro" id="IPR039426">
    <property type="entry name" value="TonB-dep_rcpt-like"/>
</dbReference>
<evidence type="ECO:0000313" key="16">
    <source>
        <dbReference type="Proteomes" id="UP001161388"/>
    </source>
</evidence>
<evidence type="ECO:0000256" key="8">
    <source>
        <dbReference type="ARBA" id="ARBA00023170"/>
    </source>
</evidence>
<dbReference type="PANTHER" id="PTHR30069:SF29">
    <property type="entry name" value="HEMOGLOBIN AND HEMOGLOBIN-HAPTOGLOBIN-BINDING PROTEIN 1-RELATED"/>
    <property type="match status" value="1"/>
</dbReference>
<feature type="domain" description="TonB-dependent receptor-like beta-barrel" evidence="13">
    <location>
        <begin position="232"/>
        <end position="595"/>
    </location>
</feature>
<dbReference type="Pfam" id="PF07715">
    <property type="entry name" value="Plug"/>
    <property type="match status" value="1"/>
</dbReference>
<protein>
    <submittedName>
        <fullName evidence="15">TonB-dependent receptor</fullName>
    </submittedName>
</protein>
<gene>
    <name evidence="15" type="ORF">GCM10007927_35350</name>
</gene>
<evidence type="ECO:0000256" key="9">
    <source>
        <dbReference type="ARBA" id="ARBA00023237"/>
    </source>
</evidence>
<keyword evidence="2 10" id="KW-0813">Transport</keyword>
<evidence type="ECO:0000256" key="1">
    <source>
        <dbReference type="ARBA" id="ARBA00004571"/>
    </source>
</evidence>
<keyword evidence="7 10" id="KW-0472">Membrane</keyword>
<name>A0ABQ5VP80_9RHOB</name>
<dbReference type="Proteomes" id="UP001161388">
    <property type="component" value="Unassembled WGS sequence"/>
</dbReference>
<evidence type="ECO:0000313" key="15">
    <source>
        <dbReference type="EMBL" id="GLQ28732.1"/>
    </source>
</evidence>
<comment type="caution">
    <text evidence="15">The sequence shown here is derived from an EMBL/GenBank/DDBJ whole genome shotgun (WGS) entry which is preliminary data.</text>
</comment>
<sequence length="621" mass="66328">MLRFSLLASVAVSPLLFTAASAQDTVDLGEIVISGGLSPIEADALGRSASVVTAQEIEARGITTVQDALRALPGVSVNGSSTSFTQVRIRGGEGNHTLILIDGIEAAGGDGEYILSGLETANIERVEVLRGPQSVYYGSNASAGVINIITRKGGVGETYTATLEVGDATTATAFVSRRSARGGVSFSFSHRDDRGYDQSGSGGEKDALERTTAILSGDYLVTDALKLGFTLRRAAEEYDTDPSPFGAVDADSYVVDDPTTGATRDEWTAGVYADYEMMGGRMTHRLSFEKTEYESTYNRGMPTTTDTEALKYRLSFGLDGRAVAEADHLLNLLLENEQDNSSSNPHYGRQSTSVALEYRGSFANGLDVQAGARFDDNDVFEDATTWSVGLSYQFPDSGIRLHASAGTGIVNPSYFELYAADFGYLGNPDLRPEQNKSFDIGAEFEVLQGRGLIDVTYFNETLTDEITSVSTGAGTYSFENQAGDSDRQGLEVSGSLQASDALAVRLAYTYIDAKNPDGSVEVRRPRHEFTLGATLDSFGGRGTVSADIRHVSGNFGKQFFGSFATVELPAYTTVDVAATYALTDSLTLNGRITNLFDDDAVDVWGFASRGRAAYVGISAKF</sequence>
<evidence type="ECO:0000256" key="5">
    <source>
        <dbReference type="ARBA" id="ARBA00022729"/>
    </source>
</evidence>
<feature type="domain" description="TonB-dependent receptor plug" evidence="14">
    <location>
        <begin position="46"/>
        <end position="145"/>
    </location>
</feature>
<evidence type="ECO:0000256" key="2">
    <source>
        <dbReference type="ARBA" id="ARBA00022448"/>
    </source>
</evidence>
<dbReference type="InterPro" id="IPR037066">
    <property type="entry name" value="Plug_dom_sf"/>
</dbReference>
<evidence type="ECO:0000259" key="14">
    <source>
        <dbReference type="Pfam" id="PF07715"/>
    </source>
</evidence>
<evidence type="ECO:0000256" key="10">
    <source>
        <dbReference type="PROSITE-ProRule" id="PRU01360"/>
    </source>
</evidence>
<dbReference type="Gene3D" id="2.40.170.20">
    <property type="entry name" value="TonB-dependent receptor, beta-barrel domain"/>
    <property type="match status" value="1"/>
</dbReference>
<dbReference type="Gene3D" id="2.170.130.10">
    <property type="entry name" value="TonB-dependent receptor, plug domain"/>
    <property type="match status" value="1"/>
</dbReference>
<feature type="chain" id="PRO_5047165854" evidence="12">
    <location>
        <begin position="23"/>
        <end position="621"/>
    </location>
</feature>
<keyword evidence="5 12" id="KW-0732">Signal</keyword>
<dbReference type="InterPro" id="IPR036942">
    <property type="entry name" value="Beta-barrel_TonB_sf"/>
</dbReference>
<evidence type="ECO:0000256" key="7">
    <source>
        <dbReference type="ARBA" id="ARBA00023136"/>
    </source>
</evidence>
<evidence type="ECO:0000256" key="4">
    <source>
        <dbReference type="ARBA" id="ARBA00022692"/>
    </source>
</evidence>
<keyword evidence="4 10" id="KW-0812">Transmembrane</keyword>
<keyword evidence="16" id="KW-1185">Reference proteome</keyword>
<comment type="subcellular location">
    <subcellularLocation>
        <location evidence="1 10">Cell outer membrane</location>
        <topology evidence="1 10">Multi-pass membrane protein</topology>
    </subcellularLocation>
</comment>
<reference evidence="15" key="2">
    <citation type="submission" date="2023-01" db="EMBL/GenBank/DDBJ databases">
        <title>Draft genome sequence of Sulfitobacter pacificus strain NBRC 109915.</title>
        <authorList>
            <person name="Sun Q."/>
            <person name="Mori K."/>
        </authorList>
    </citation>
    <scope>NUCLEOTIDE SEQUENCE</scope>
    <source>
        <strain evidence="15">NBRC 109915</strain>
    </source>
</reference>
<dbReference type="CDD" id="cd01347">
    <property type="entry name" value="ligand_gated_channel"/>
    <property type="match status" value="1"/>
</dbReference>
<dbReference type="PROSITE" id="PS52016">
    <property type="entry name" value="TONB_DEPENDENT_REC_3"/>
    <property type="match status" value="1"/>
</dbReference>
<dbReference type="InterPro" id="IPR000531">
    <property type="entry name" value="Beta-barrel_TonB"/>
</dbReference>
<dbReference type="PANTHER" id="PTHR30069">
    <property type="entry name" value="TONB-DEPENDENT OUTER MEMBRANE RECEPTOR"/>
    <property type="match status" value="1"/>
</dbReference>
<feature type="signal peptide" evidence="12">
    <location>
        <begin position="1"/>
        <end position="22"/>
    </location>
</feature>